<organism evidence="7 8">
    <name type="scientific">Trametes pubescens</name>
    <name type="common">White-rot fungus</name>
    <dbReference type="NCBI Taxonomy" id="154538"/>
    <lineage>
        <taxon>Eukaryota</taxon>
        <taxon>Fungi</taxon>
        <taxon>Dikarya</taxon>
        <taxon>Basidiomycota</taxon>
        <taxon>Agaricomycotina</taxon>
        <taxon>Agaricomycetes</taxon>
        <taxon>Polyporales</taxon>
        <taxon>Polyporaceae</taxon>
        <taxon>Trametes</taxon>
    </lineage>
</organism>
<dbReference type="Pfam" id="PF01753">
    <property type="entry name" value="zf-MYND"/>
    <property type="match status" value="1"/>
</dbReference>
<dbReference type="PROSITE" id="PS50865">
    <property type="entry name" value="ZF_MYND_2"/>
    <property type="match status" value="1"/>
</dbReference>
<keyword evidence="1" id="KW-0479">Metal-binding</keyword>
<dbReference type="InterPro" id="IPR002110">
    <property type="entry name" value="Ankyrin_rpt"/>
</dbReference>
<protein>
    <recommendedName>
        <fullName evidence="6">MYND-type domain-containing protein</fullName>
    </recommendedName>
</protein>
<dbReference type="PROSITE" id="PS01360">
    <property type="entry name" value="ZF_MYND_1"/>
    <property type="match status" value="1"/>
</dbReference>
<evidence type="ECO:0000256" key="4">
    <source>
        <dbReference type="PROSITE-ProRule" id="PRU00023"/>
    </source>
</evidence>
<dbReference type="SUPFAM" id="SSF48403">
    <property type="entry name" value="Ankyrin repeat"/>
    <property type="match status" value="1"/>
</dbReference>
<reference evidence="7 8" key="1">
    <citation type="submission" date="2016-10" db="EMBL/GenBank/DDBJ databases">
        <title>Genome sequence of the basidiomycete white-rot fungus Trametes pubescens.</title>
        <authorList>
            <person name="Makela M.R."/>
            <person name="Granchi Z."/>
            <person name="Peng M."/>
            <person name="De Vries R.P."/>
            <person name="Grigoriev I."/>
            <person name="Riley R."/>
            <person name="Hilden K."/>
        </authorList>
    </citation>
    <scope>NUCLEOTIDE SEQUENCE [LARGE SCALE GENOMIC DNA]</scope>
    <source>
        <strain evidence="7 8">FBCC735</strain>
    </source>
</reference>
<feature type="domain" description="MYND-type" evidence="6">
    <location>
        <begin position="273"/>
        <end position="314"/>
    </location>
</feature>
<comment type="caution">
    <text evidence="7">The sequence shown here is derived from an EMBL/GenBank/DDBJ whole genome shotgun (WGS) entry which is preliminary data.</text>
</comment>
<sequence>MAHIERLLAQQHIPTDSGMGRPLEELLRTNELLSGMESQRLRTHFSSCGLEPATDLDEFGRKIVLGDLEGLKTMHATKLAHYRELASDDVAARATATKEFYAKRWGPTRVPVYNLILLSLLVINTGARKEHFAIARWLINDVKVPVDGTDLSGSTALHHAITTKPAFEPEYAQILYDAGGNVNHRNRYGGTPAHEQVMTWDPSNKEVVRKAADALKWFLDHGGNIDVNDTDGKAVRAMVDNTRRLAGAGLRMPTWRVVDDEDRRRKRLVGTICLFCGLAPPGQTTLLTCGACKTAKYCAATCQRGDWPHHKIRCRKVAK</sequence>
<proteinExistence type="predicted"/>
<dbReference type="Gene3D" id="6.10.140.2220">
    <property type="match status" value="1"/>
</dbReference>
<evidence type="ECO:0000313" key="7">
    <source>
        <dbReference type="EMBL" id="OJT15075.1"/>
    </source>
</evidence>
<keyword evidence="3" id="KW-0862">Zinc</keyword>
<evidence type="ECO:0000256" key="1">
    <source>
        <dbReference type="ARBA" id="ARBA00022723"/>
    </source>
</evidence>
<dbReference type="OMA" id="KWFLDHG"/>
<dbReference type="InterPro" id="IPR002893">
    <property type="entry name" value="Znf_MYND"/>
</dbReference>
<name>A0A1M2W5D9_TRAPU</name>
<keyword evidence="8" id="KW-1185">Reference proteome</keyword>
<dbReference type="EMBL" id="MNAD01000199">
    <property type="protein sequence ID" value="OJT15075.1"/>
    <property type="molecule type" value="Genomic_DNA"/>
</dbReference>
<accession>A0A1M2W5D9</accession>
<dbReference type="GO" id="GO:0008270">
    <property type="term" value="F:zinc ion binding"/>
    <property type="evidence" value="ECO:0007669"/>
    <property type="project" value="UniProtKB-KW"/>
</dbReference>
<dbReference type="InterPro" id="IPR036770">
    <property type="entry name" value="Ankyrin_rpt-contain_sf"/>
</dbReference>
<evidence type="ECO:0000259" key="6">
    <source>
        <dbReference type="PROSITE" id="PS50865"/>
    </source>
</evidence>
<gene>
    <name evidence="7" type="ORF">TRAPUB_8332</name>
</gene>
<keyword evidence="2 5" id="KW-0863">Zinc-finger</keyword>
<dbReference type="Gene3D" id="1.25.40.20">
    <property type="entry name" value="Ankyrin repeat-containing domain"/>
    <property type="match status" value="1"/>
</dbReference>
<evidence type="ECO:0000256" key="5">
    <source>
        <dbReference type="PROSITE-ProRule" id="PRU00134"/>
    </source>
</evidence>
<dbReference type="Proteomes" id="UP000184267">
    <property type="component" value="Unassembled WGS sequence"/>
</dbReference>
<evidence type="ECO:0000256" key="2">
    <source>
        <dbReference type="ARBA" id="ARBA00022771"/>
    </source>
</evidence>
<dbReference type="SUPFAM" id="SSF144232">
    <property type="entry name" value="HIT/MYND zinc finger-like"/>
    <property type="match status" value="1"/>
</dbReference>
<evidence type="ECO:0000256" key="3">
    <source>
        <dbReference type="ARBA" id="ARBA00022833"/>
    </source>
</evidence>
<feature type="repeat" description="ANK" evidence="4">
    <location>
        <begin position="152"/>
        <end position="187"/>
    </location>
</feature>
<dbReference type="AlphaFoldDB" id="A0A1M2W5D9"/>
<dbReference type="STRING" id="154538.A0A1M2W5D9"/>
<evidence type="ECO:0000313" key="8">
    <source>
        <dbReference type="Proteomes" id="UP000184267"/>
    </source>
</evidence>
<dbReference type="PROSITE" id="PS50088">
    <property type="entry name" value="ANK_REPEAT"/>
    <property type="match status" value="1"/>
</dbReference>
<keyword evidence="4" id="KW-0040">ANK repeat</keyword>
<dbReference type="OrthoDB" id="432970at2759"/>